<keyword evidence="2" id="KW-1185">Reference proteome</keyword>
<dbReference type="Pfam" id="PF07138">
    <property type="entry name" value="AcMNPV_AC11"/>
    <property type="match status" value="1"/>
</dbReference>
<protein>
    <submittedName>
        <fullName evidence="1">Uncharacterized protein</fullName>
    </submittedName>
</protein>
<evidence type="ECO:0000313" key="2">
    <source>
        <dbReference type="Proteomes" id="UP000202315"/>
    </source>
</evidence>
<dbReference type="RefSeq" id="YP_007250422.1">
    <property type="nucleotide sequence ID" value="NC_019945.1"/>
</dbReference>
<accession>L0CLM9</accession>
<dbReference type="EMBL" id="JX467702">
    <property type="protein sequence ID" value="AGA16166.1"/>
    <property type="molecule type" value="Genomic_DNA"/>
</dbReference>
<dbReference type="Proteomes" id="UP000202315">
    <property type="component" value="Segment"/>
</dbReference>
<evidence type="ECO:0000313" key="1">
    <source>
        <dbReference type="EMBL" id="AGA16166.1"/>
    </source>
</evidence>
<proteinExistence type="predicted"/>
<organism evidence="1 2">
    <name type="scientific">Thysanoplusia orichalcea nucleopolyhedrovirus</name>
    <dbReference type="NCBI Taxonomy" id="101850"/>
    <lineage>
        <taxon>Viruses</taxon>
        <taxon>Viruses incertae sedis</taxon>
        <taxon>Naldaviricetes</taxon>
        <taxon>Lefavirales</taxon>
        <taxon>Baculoviridae</taxon>
        <taxon>Alphabaculovirus</taxon>
        <taxon>Alphabaculovirus thorichlaceae</taxon>
    </lineage>
</organism>
<name>L0CLM9_9ABAC</name>
<reference evidence="1 2" key="1">
    <citation type="journal article" date="2012" name="J. Virol.">
        <title>Genome of Thysanoplusia orichalcea multiple nucleopolyhedrovirus lacks the superoxide dismutase gene.</title>
        <authorList>
            <person name="Wang Y.S."/>
            <person name="Huang G.H."/>
            <person name="Cheng X.H."/>
            <person name="Wang X."/>
            <person name="Garretson T.A."/>
            <person name="Dai L.Y."/>
            <person name="Zhang C.X."/>
            <person name="Cheng X.W."/>
        </authorList>
    </citation>
    <scope>NUCLEOTIDE SEQUENCE [LARGE SCALE GENOMIC DNA]</scope>
    <source>
        <strain evidence="1">P2</strain>
    </source>
</reference>
<dbReference type="KEGG" id="vg:14340107"/>
<dbReference type="GeneID" id="14340107"/>
<sequence>MSLAAKLIVYNYYGNYNAVHELHGEFHHEHRITQEYLTNSYTDGMSCIERDVIAVQRLKSGNSFDDTIKIINDDASVSIKSLSRWFSFGETVGVNDDVCRVLDQIDAAIPVNVRAKAGQQIFFLDNFKDQIDCHISDCLQIILGRFEHFMRNGKLLRLANVFNPNKDAVVGWWYNKFCVLTYVHRIMNNSVPTELLPRLSEAIKKFIFLNAKHQVDESDNCAHVITQIYGRFCGIGKEHFKQHKSSCMHILFQYMRDKITHKEEKFPCYKIIKDFGRQCKNVYKELKETIDHLHAYSVSDKDKNMLMDLLCVMNSEELDIDCFYFTFELFLNK</sequence>
<dbReference type="InterPro" id="IPR009815">
    <property type="entry name" value="AcMNPV_AC11"/>
</dbReference>
<dbReference type="OrthoDB" id="5383at10239"/>